<dbReference type="AlphaFoldDB" id="A0AA37PFC6"/>
<sequence>MVTISRLGLDTKLKETTSASGSLGIFGLPISLGGSGSHKSEKINHTAHRDAAAKTLKVVPSEDVGTAPLIGLLGEKVKFA</sequence>
<evidence type="ECO:0000313" key="1">
    <source>
        <dbReference type="EMBL" id="GKT51055.1"/>
    </source>
</evidence>
<comment type="caution">
    <text evidence="1">The sequence shown here is derived from an EMBL/GenBank/DDBJ whole genome shotgun (WGS) entry which is preliminary data.</text>
</comment>
<name>A0AA37PFC6_9PEZI</name>
<reference evidence="1 2" key="1">
    <citation type="submission" date="2022-03" db="EMBL/GenBank/DDBJ databases">
        <title>Genome data of Colletotrichum spp.</title>
        <authorList>
            <person name="Utami Y.D."/>
            <person name="Hiruma K."/>
        </authorList>
    </citation>
    <scope>NUCLEOTIDE SEQUENCE [LARGE SCALE GENOMIC DNA]</scope>
    <source>
        <strain evidence="1 2">MAFF 239500</strain>
    </source>
</reference>
<gene>
    <name evidence="1" type="ORF">ColSpa_11236</name>
</gene>
<dbReference type="GeneID" id="73332038"/>
<proteinExistence type="predicted"/>
<dbReference type="EMBL" id="BQXU01000044">
    <property type="protein sequence ID" value="GKT51055.1"/>
    <property type="molecule type" value="Genomic_DNA"/>
</dbReference>
<evidence type="ECO:0000313" key="2">
    <source>
        <dbReference type="Proteomes" id="UP001055115"/>
    </source>
</evidence>
<dbReference type="Proteomes" id="UP001055115">
    <property type="component" value="Unassembled WGS sequence"/>
</dbReference>
<keyword evidence="2" id="KW-1185">Reference proteome</keyword>
<accession>A0AA37PFC6</accession>
<organism evidence="1 2">
    <name type="scientific">Colletotrichum spaethianum</name>
    <dbReference type="NCBI Taxonomy" id="700344"/>
    <lineage>
        <taxon>Eukaryota</taxon>
        <taxon>Fungi</taxon>
        <taxon>Dikarya</taxon>
        <taxon>Ascomycota</taxon>
        <taxon>Pezizomycotina</taxon>
        <taxon>Sordariomycetes</taxon>
        <taxon>Hypocreomycetidae</taxon>
        <taxon>Glomerellales</taxon>
        <taxon>Glomerellaceae</taxon>
        <taxon>Colletotrichum</taxon>
        <taxon>Colletotrichum spaethianum species complex</taxon>
    </lineage>
</organism>
<protein>
    <submittedName>
        <fullName evidence="1">Uncharacterized protein</fullName>
    </submittedName>
</protein>
<dbReference type="RefSeq" id="XP_049133405.1">
    <property type="nucleotide sequence ID" value="XM_049277448.1"/>
</dbReference>